<keyword evidence="4 6" id="KW-0808">Transferase</keyword>
<evidence type="ECO:0000256" key="6">
    <source>
        <dbReference type="HAMAP-Rule" id="MF_01877"/>
    </source>
</evidence>
<evidence type="ECO:0000313" key="8">
    <source>
        <dbReference type="EMBL" id="KKU06840.1"/>
    </source>
</evidence>
<proteinExistence type="inferred from homology"/>
<gene>
    <name evidence="6" type="primary">rsmI</name>
    <name evidence="8" type="ORF">UX10_C0021G0016</name>
</gene>
<evidence type="ECO:0000256" key="5">
    <source>
        <dbReference type="ARBA" id="ARBA00022691"/>
    </source>
</evidence>
<name>A0A0G1QDW1_9BACT</name>
<evidence type="ECO:0000256" key="1">
    <source>
        <dbReference type="ARBA" id="ARBA00022490"/>
    </source>
</evidence>
<dbReference type="InterPro" id="IPR035996">
    <property type="entry name" value="4pyrrol_Methylase_sf"/>
</dbReference>
<dbReference type="GO" id="GO:0070677">
    <property type="term" value="F:rRNA (cytosine-2'-O-)-methyltransferase activity"/>
    <property type="evidence" value="ECO:0007669"/>
    <property type="project" value="UniProtKB-UniRule"/>
</dbReference>
<accession>A0A0G1QDW1</accession>
<dbReference type="HAMAP" id="MF_01877">
    <property type="entry name" value="16SrRNA_methyltr_I"/>
    <property type="match status" value="1"/>
</dbReference>
<comment type="caution">
    <text evidence="8">The sequence shown here is derived from an EMBL/GenBank/DDBJ whole genome shotgun (WGS) entry which is preliminary data.</text>
</comment>
<sequence>MAKLYLVATPIGNLKDITLRALEILKTVDVVLCEDTRTTRKLLSHYDIHTPTRSFHQHTSALELRQIKELLAQDKTIALVTDAGTPCISDPGNMLIQSIIADSNLSSRVAIHPIPGASALITLISVAGLPADEFTFLGFVPVKKHRAVFFKMIDESPRSIVCYESTHRIIKTLEELQSILTNTSRRVCVGRELTKQFETLYRGTVEEVLQQLKAGSTKGEFVIMIAP</sequence>
<keyword evidence="3 6" id="KW-0489">Methyltransferase</keyword>
<dbReference type="InterPro" id="IPR014777">
    <property type="entry name" value="4pyrrole_Mease_sub1"/>
</dbReference>
<evidence type="ECO:0000256" key="4">
    <source>
        <dbReference type="ARBA" id="ARBA00022679"/>
    </source>
</evidence>
<comment type="similarity">
    <text evidence="6">Belongs to the methyltransferase superfamily. RsmI family.</text>
</comment>
<dbReference type="GO" id="GO:0005737">
    <property type="term" value="C:cytoplasm"/>
    <property type="evidence" value="ECO:0007669"/>
    <property type="project" value="UniProtKB-SubCell"/>
</dbReference>
<evidence type="ECO:0000313" key="9">
    <source>
        <dbReference type="Proteomes" id="UP000033999"/>
    </source>
</evidence>
<dbReference type="Gene3D" id="3.40.1010.10">
    <property type="entry name" value="Cobalt-precorrin-4 Transmethylase, Domain 1"/>
    <property type="match status" value="1"/>
</dbReference>
<comment type="catalytic activity">
    <reaction evidence="6">
        <text>cytidine(1402) in 16S rRNA + S-adenosyl-L-methionine = 2'-O-methylcytidine(1402) in 16S rRNA + S-adenosyl-L-homocysteine + H(+)</text>
        <dbReference type="Rhea" id="RHEA:42924"/>
        <dbReference type="Rhea" id="RHEA-COMP:10285"/>
        <dbReference type="Rhea" id="RHEA-COMP:10286"/>
        <dbReference type="ChEBI" id="CHEBI:15378"/>
        <dbReference type="ChEBI" id="CHEBI:57856"/>
        <dbReference type="ChEBI" id="CHEBI:59789"/>
        <dbReference type="ChEBI" id="CHEBI:74495"/>
        <dbReference type="ChEBI" id="CHEBI:82748"/>
        <dbReference type="EC" id="2.1.1.198"/>
    </reaction>
</comment>
<dbReference type="AlphaFoldDB" id="A0A0G1QDW1"/>
<dbReference type="PANTHER" id="PTHR46111">
    <property type="entry name" value="RIBOSOMAL RNA SMALL SUBUNIT METHYLTRANSFERASE I"/>
    <property type="match status" value="1"/>
</dbReference>
<evidence type="ECO:0000256" key="2">
    <source>
        <dbReference type="ARBA" id="ARBA00022552"/>
    </source>
</evidence>
<dbReference type="PANTHER" id="PTHR46111:SF1">
    <property type="entry name" value="RIBOSOMAL RNA SMALL SUBUNIT METHYLTRANSFERASE I"/>
    <property type="match status" value="1"/>
</dbReference>
<keyword evidence="1 6" id="KW-0963">Cytoplasm</keyword>
<dbReference type="EC" id="2.1.1.198" evidence="6"/>
<dbReference type="FunFam" id="3.30.950.10:FF:000002">
    <property type="entry name" value="Ribosomal RNA small subunit methyltransferase I"/>
    <property type="match status" value="1"/>
</dbReference>
<reference evidence="8 9" key="1">
    <citation type="journal article" date="2015" name="Nature">
        <title>rRNA introns, odd ribosomes, and small enigmatic genomes across a large radiation of phyla.</title>
        <authorList>
            <person name="Brown C.T."/>
            <person name="Hug L.A."/>
            <person name="Thomas B.C."/>
            <person name="Sharon I."/>
            <person name="Castelle C.J."/>
            <person name="Singh A."/>
            <person name="Wilkins M.J."/>
            <person name="Williams K.H."/>
            <person name="Banfield J.F."/>
        </authorList>
    </citation>
    <scope>NUCLEOTIDE SEQUENCE [LARGE SCALE GENOMIC DNA]</scope>
</reference>
<dbReference type="Gene3D" id="3.30.950.10">
    <property type="entry name" value="Methyltransferase, Cobalt-precorrin-4 Transmethylase, Domain 2"/>
    <property type="match status" value="1"/>
</dbReference>
<dbReference type="Proteomes" id="UP000033999">
    <property type="component" value="Unassembled WGS sequence"/>
</dbReference>
<dbReference type="FunFam" id="3.40.1010.10:FF:000007">
    <property type="entry name" value="Ribosomal RNA small subunit methyltransferase I"/>
    <property type="match status" value="1"/>
</dbReference>
<keyword evidence="5 6" id="KW-0949">S-adenosyl-L-methionine</keyword>
<evidence type="ECO:0000256" key="3">
    <source>
        <dbReference type="ARBA" id="ARBA00022603"/>
    </source>
</evidence>
<dbReference type="CDD" id="cd11648">
    <property type="entry name" value="RsmI"/>
    <property type="match status" value="1"/>
</dbReference>
<feature type="domain" description="Tetrapyrrole methylase" evidence="7">
    <location>
        <begin position="3"/>
        <end position="208"/>
    </location>
</feature>
<dbReference type="InterPro" id="IPR008189">
    <property type="entry name" value="rRNA_ssu_MeTfrase_I"/>
</dbReference>
<comment type="subcellular location">
    <subcellularLocation>
        <location evidence="6">Cytoplasm</location>
    </subcellularLocation>
</comment>
<comment type="function">
    <text evidence="6">Catalyzes the 2'-O-methylation of the ribose of cytidine 1402 (C1402) in 16S rRNA.</text>
</comment>
<dbReference type="PATRIC" id="fig|1619041.3.peg.650"/>
<dbReference type="PIRSF" id="PIRSF005917">
    <property type="entry name" value="MTase_YraL"/>
    <property type="match status" value="1"/>
</dbReference>
<keyword evidence="2 6" id="KW-0698">rRNA processing</keyword>
<organism evidence="8 9">
    <name type="scientific">Candidatus Magasanikbacteria bacterium GW2011_GWA2_45_39</name>
    <dbReference type="NCBI Taxonomy" id="1619041"/>
    <lineage>
        <taxon>Bacteria</taxon>
        <taxon>Candidatus Magasanikiibacteriota</taxon>
    </lineage>
</organism>
<dbReference type="Pfam" id="PF00590">
    <property type="entry name" value="TP_methylase"/>
    <property type="match status" value="1"/>
</dbReference>
<evidence type="ECO:0000259" key="7">
    <source>
        <dbReference type="Pfam" id="PF00590"/>
    </source>
</evidence>
<dbReference type="SUPFAM" id="SSF53790">
    <property type="entry name" value="Tetrapyrrole methylase"/>
    <property type="match status" value="1"/>
</dbReference>
<protein>
    <recommendedName>
        <fullName evidence="6">Ribosomal RNA small subunit methyltransferase I</fullName>
        <ecNumber evidence="6">2.1.1.198</ecNumber>
    </recommendedName>
    <alternativeName>
        <fullName evidence="6">16S rRNA 2'-O-ribose C1402 methyltransferase</fullName>
    </alternativeName>
    <alternativeName>
        <fullName evidence="6">rRNA (cytidine-2'-O-)-methyltransferase RsmI</fullName>
    </alternativeName>
</protein>
<dbReference type="NCBIfam" id="TIGR00096">
    <property type="entry name" value="16S rRNA (cytidine(1402)-2'-O)-methyltransferase"/>
    <property type="match status" value="1"/>
</dbReference>
<dbReference type="InterPro" id="IPR014776">
    <property type="entry name" value="4pyrrole_Mease_sub2"/>
</dbReference>
<dbReference type="InterPro" id="IPR000878">
    <property type="entry name" value="4pyrrol_Mease"/>
</dbReference>
<dbReference type="EMBL" id="LCKX01000021">
    <property type="protein sequence ID" value="KKU06840.1"/>
    <property type="molecule type" value="Genomic_DNA"/>
</dbReference>